<feature type="transmembrane region" description="Helical" evidence="2">
    <location>
        <begin position="373"/>
        <end position="393"/>
    </location>
</feature>
<feature type="chain" id="PRO_5043575240" evidence="3">
    <location>
        <begin position="19"/>
        <end position="636"/>
    </location>
</feature>
<feature type="compositionally biased region" description="Polar residues" evidence="1">
    <location>
        <begin position="561"/>
        <end position="584"/>
    </location>
</feature>
<feature type="compositionally biased region" description="Polar residues" evidence="1">
    <location>
        <begin position="528"/>
        <end position="547"/>
    </location>
</feature>
<feature type="region of interest" description="Disordered" evidence="1">
    <location>
        <begin position="202"/>
        <end position="226"/>
    </location>
</feature>
<organism evidence="4 5">
    <name type="scientific">Saxophila tyrrhenica</name>
    <dbReference type="NCBI Taxonomy" id="1690608"/>
    <lineage>
        <taxon>Eukaryota</taxon>
        <taxon>Fungi</taxon>
        <taxon>Dikarya</taxon>
        <taxon>Ascomycota</taxon>
        <taxon>Pezizomycotina</taxon>
        <taxon>Dothideomycetes</taxon>
        <taxon>Dothideomycetidae</taxon>
        <taxon>Mycosphaerellales</taxon>
        <taxon>Extremaceae</taxon>
        <taxon>Saxophila</taxon>
    </lineage>
</organism>
<gene>
    <name evidence="4" type="ORF">LTR77_001018</name>
</gene>
<feature type="signal peptide" evidence="3">
    <location>
        <begin position="1"/>
        <end position="18"/>
    </location>
</feature>
<protein>
    <submittedName>
        <fullName evidence="4">Uncharacterized protein</fullName>
    </submittedName>
</protein>
<evidence type="ECO:0000256" key="1">
    <source>
        <dbReference type="SAM" id="MobiDB-lite"/>
    </source>
</evidence>
<dbReference type="GeneID" id="89922367"/>
<comment type="caution">
    <text evidence="4">The sequence shown here is derived from an EMBL/GenBank/DDBJ whole genome shotgun (WGS) entry which is preliminary data.</text>
</comment>
<dbReference type="EMBL" id="JAVRRT010000001">
    <property type="protein sequence ID" value="KAK5175878.1"/>
    <property type="molecule type" value="Genomic_DNA"/>
</dbReference>
<evidence type="ECO:0000313" key="4">
    <source>
        <dbReference type="EMBL" id="KAK5175878.1"/>
    </source>
</evidence>
<evidence type="ECO:0000313" key="5">
    <source>
        <dbReference type="Proteomes" id="UP001337655"/>
    </source>
</evidence>
<proteinExistence type="predicted"/>
<name>A0AAV9PRK5_9PEZI</name>
<dbReference type="Proteomes" id="UP001337655">
    <property type="component" value="Unassembled WGS sequence"/>
</dbReference>
<feature type="compositionally biased region" description="Pro residues" evidence="1">
    <location>
        <begin position="512"/>
        <end position="524"/>
    </location>
</feature>
<dbReference type="RefSeq" id="XP_064664516.1">
    <property type="nucleotide sequence ID" value="XM_064798282.1"/>
</dbReference>
<keyword evidence="2" id="KW-0472">Membrane</keyword>
<evidence type="ECO:0000256" key="2">
    <source>
        <dbReference type="SAM" id="Phobius"/>
    </source>
</evidence>
<keyword evidence="5" id="KW-1185">Reference proteome</keyword>
<dbReference type="AlphaFoldDB" id="A0AAV9PRK5"/>
<keyword evidence="2" id="KW-1133">Transmembrane helix</keyword>
<feature type="compositionally biased region" description="Basic and acidic residues" evidence="1">
    <location>
        <begin position="203"/>
        <end position="226"/>
    </location>
</feature>
<feature type="compositionally biased region" description="Basic and acidic residues" evidence="1">
    <location>
        <begin position="610"/>
        <end position="625"/>
    </location>
</feature>
<keyword evidence="3" id="KW-0732">Signal</keyword>
<feature type="compositionally biased region" description="Polar residues" evidence="1">
    <location>
        <begin position="626"/>
        <end position="636"/>
    </location>
</feature>
<evidence type="ECO:0000256" key="3">
    <source>
        <dbReference type="SAM" id="SignalP"/>
    </source>
</evidence>
<keyword evidence="2" id="KW-0812">Transmembrane</keyword>
<reference evidence="4 5" key="1">
    <citation type="submission" date="2023-08" db="EMBL/GenBank/DDBJ databases">
        <title>Black Yeasts Isolated from many extreme environments.</title>
        <authorList>
            <person name="Coleine C."/>
            <person name="Stajich J.E."/>
            <person name="Selbmann L."/>
        </authorList>
    </citation>
    <scope>NUCLEOTIDE SEQUENCE [LARGE SCALE GENOMIC DNA]</scope>
    <source>
        <strain evidence="4 5">CCFEE 5935</strain>
    </source>
</reference>
<accession>A0AAV9PRK5</accession>
<sequence>MRCFLAIATGLWVGLAAAGTTNYLYRDASEAREIEVLHYSASEGHTTLSVPCSGCLPGEADESLVFDIQVNPTPDPTSSEVIVGGKTLHLTWNEGHAIESSTTLNLPDSSSTLRQVDVSWEGVVDSPPISLFGDGRPTQNVNFVAKFSDLEPSTLFSFILIMRPSSEDRLVAAVPHIQGAPMVTFGAYRDFSSSESFSYASEVDEKAESSRSDEYDEKPQDRHSDDFDLEGEVETLRLLEHQAHQLDVQISARRKAIAYTLKQDRDKLCIKHLVKECDGVTCAARAVLQRICDKVGVRTDPTYGFPRVKNSGTQKSIAFHPDQRLGSHNCTGEKSHLAESANIPLIQTKGDNYDFHAAYYNQSFDLINPSNQFLRAVQIVAGLLGITAIIAFIKRRCMSVRRRRERAADLEERRNARAYKRAARRALMRKRWNNFLNTINCFGSRHDPIPGDYEEKRALILQDSFLEQDLDQAEKGEVMEAELRELRYAHEIVSSLVRVDDHRYAVATNVHDPPPSMVPLPPPRYASRPQSTRSRAASTYTLPSYFSESLPDYTSRPGYDTDSSSSVANGYTPSTSESQGRQSPVTPPSDCSRRTRYTPTSSVLEMSPRASEETLRTRPSGDRQCRGQSLDSVLRM</sequence>
<feature type="region of interest" description="Disordered" evidence="1">
    <location>
        <begin position="508"/>
        <end position="636"/>
    </location>
</feature>